<dbReference type="AlphaFoldDB" id="A0A8S0THB8"/>
<feature type="compositionally biased region" description="Basic and acidic residues" evidence="3">
    <location>
        <begin position="26"/>
        <end position="38"/>
    </location>
</feature>
<organism evidence="4 5">
    <name type="scientific">Olea europaea subsp. europaea</name>
    <dbReference type="NCBI Taxonomy" id="158383"/>
    <lineage>
        <taxon>Eukaryota</taxon>
        <taxon>Viridiplantae</taxon>
        <taxon>Streptophyta</taxon>
        <taxon>Embryophyta</taxon>
        <taxon>Tracheophyta</taxon>
        <taxon>Spermatophyta</taxon>
        <taxon>Magnoliopsida</taxon>
        <taxon>eudicotyledons</taxon>
        <taxon>Gunneridae</taxon>
        <taxon>Pentapetalae</taxon>
        <taxon>asterids</taxon>
        <taxon>lamiids</taxon>
        <taxon>Lamiales</taxon>
        <taxon>Oleaceae</taxon>
        <taxon>Oleeae</taxon>
        <taxon>Olea</taxon>
    </lineage>
</organism>
<feature type="compositionally biased region" description="Basic and acidic residues" evidence="3">
    <location>
        <begin position="132"/>
        <end position="156"/>
    </location>
</feature>
<dbReference type="GO" id="GO:0009737">
    <property type="term" value="P:response to abscisic acid"/>
    <property type="evidence" value="ECO:0007669"/>
    <property type="project" value="TreeGrafter"/>
</dbReference>
<feature type="region of interest" description="Disordered" evidence="3">
    <location>
        <begin position="26"/>
        <end position="177"/>
    </location>
</feature>
<dbReference type="PROSITE" id="PS00823">
    <property type="entry name" value="DEHYDRIN_2"/>
    <property type="match status" value="1"/>
</dbReference>
<protein>
    <submittedName>
        <fullName evidence="4">Phospho ECPP44-like</fullName>
    </submittedName>
</protein>
<dbReference type="Proteomes" id="UP000594638">
    <property type="component" value="Unassembled WGS sequence"/>
</dbReference>
<dbReference type="GO" id="GO:0009414">
    <property type="term" value="P:response to water deprivation"/>
    <property type="evidence" value="ECO:0007669"/>
    <property type="project" value="TreeGrafter"/>
</dbReference>
<evidence type="ECO:0000256" key="2">
    <source>
        <dbReference type="RuleBase" id="RU003995"/>
    </source>
</evidence>
<sequence>MAEQYPQGHVNNTSVEAEEHGCFNFMRKDRMEEEKTQDDIVMTDFDTGKGSKGGQKHTLMDELQRSHSHSSSSSEEDVEEGGERRKKKKEKKGPKEPINDKISEDEGEDTEHKDTSIPVEKCNEEPNAETAKAQEKKGFLEKIKEKLPGQHKKIEEGTETPYVYEHSPGSDAKEKKGIMDKIKEKMPGHHNEKED</sequence>
<dbReference type="GO" id="GO:0009631">
    <property type="term" value="P:cold acclimation"/>
    <property type="evidence" value="ECO:0007669"/>
    <property type="project" value="TreeGrafter"/>
</dbReference>
<dbReference type="PROSITE" id="PS00315">
    <property type="entry name" value="DEHYDRIN_1"/>
    <property type="match status" value="1"/>
</dbReference>
<dbReference type="InterPro" id="IPR030513">
    <property type="entry name" value="Dehydrin_CS"/>
</dbReference>
<accession>A0A8S0THB8</accession>
<dbReference type="Gramene" id="OE9A112152T1">
    <property type="protein sequence ID" value="OE9A112152C1"/>
    <property type="gene ID" value="OE9A112152"/>
</dbReference>
<evidence type="ECO:0000256" key="1">
    <source>
        <dbReference type="ARBA" id="ARBA00008403"/>
    </source>
</evidence>
<dbReference type="PANTHER" id="PTHR33346">
    <property type="entry name" value="DEHYDRIN XERO 2-RELATED"/>
    <property type="match status" value="1"/>
</dbReference>
<dbReference type="InterPro" id="IPR000167">
    <property type="entry name" value="Dehydrin"/>
</dbReference>
<name>A0A8S0THB8_OLEEU</name>
<dbReference type="OrthoDB" id="1934367at2759"/>
<comment type="similarity">
    <text evidence="1 2">Belongs to the plant dehydrin family.</text>
</comment>
<comment type="caution">
    <text evidence="4">The sequence shown here is derived from an EMBL/GenBank/DDBJ whole genome shotgun (WGS) entry which is preliminary data.</text>
</comment>
<evidence type="ECO:0000313" key="4">
    <source>
        <dbReference type="EMBL" id="CAA3005093.1"/>
    </source>
</evidence>
<dbReference type="GO" id="GO:0005829">
    <property type="term" value="C:cytosol"/>
    <property type="evidence" value="ECO:0007669"/>
    <property type="project" value="TreeGrafter"/>
</dbReference>
<reference evidence="4 5" key="1">
    <citation type="submission" date="2019-12" db="EMBL/GenBank/DDBJ databases">
        <authorList>
            <person name="Alioto T."/>
            <person name="Alioto T."/>
            <person name="Gomez Garrido J."/>
        </authorList>
    </citation>
    <scope>NUCLEOTIDE SEQUENCE [LARGE SCALE GENOMIC DNA]</scope>
</reference>
<keyword evidence="5" id="KW-1185">Reference proteome</keyword>
<dbReference type="PANTHER" id="PTHR33346:SF2">
    <property type="entry name" value="DEHYDRIN ERD14"/>
    <property type="match status" value="1"/>
</dbReference>
<gene>
    <name evidence="4" type="ORF">OLEA9_A112152</name>
</gene>
<dbReference type="EMBL" id="CACTIH010007242">
    <property type="protein sequence ID" value="CAA3005093.1"/>
    <property type="molecule type" value="Genomic_DNA"/>
</dbReference>
<dbReference type="Pfam" id="PF00257">
    <property type="entry name" value="Dehydrin"/>
    <property type="match status" value="1"/>
</dbReference>
<dbReference type="GO" id="GO:0016020">
    <property type="term" value="C:membrane"/>
    <property type="evidence" value="ECO:0007669"/>
    <property type="project" value="TreeGrafter"/>
</dbReference>
<evidence type="ECO:0000256" key="3">
    <source>
        <dbReference type="SAM" id="MobiDB-lite"/>
    </source>
</evidence>
<proteinExistence type="inferred from homology"/>
<evidence type="ECO:0000313" key="5">
    <source>
        <dbReference type="Proteomes" id="UP000594638"/>
    </source>
</evidence>
<feature type="region of interest" description="Disordered" evidence="3">
    <location>
        <begin position="1"/>
        <end position="20"/>
    </location>
</feature>
<feature type="compositionally biased region" description="Basic and acidic residues" evidence="3">
    <location>
        <begin position="93"/>
        <end position="115"/>
    </location>
</feature>